<name>A0ABS6UXU2_9PSEU</name>
<feature type="transmembrane region" description="Helical" evidence="7">
    <location>
        <begin position="54"/>
        <end position="77"/>
    </location>
</feature>
<keyword evidence="5 7" id="KW-1133">Transmembrane helix</keyword>
<evidence type="ECO:0000313" key="9">
    <source>
        <dbReference type="EMBL" id="MBW0136693.1"/>
    </source>
</evidence>
<dbReference type="Proteomes" id="UP000694287">
    <property type="component" value="Unassembled WGS sequence"/>
</dbReference>
<feature type="transmembrane region" description="Helical" evidence="7">
    <location>
        <begin position="194"/>
        <end position="213"/>
    </location>
</feature>
<dbReference type="InterPro" id="IPR020846">
    <property type="entry name" value="MFS_dom"/>
</dbReference>
<keyword evidence="3" id="KW-1003">Cell membrane</keyword>
<evidence type="ECO:0000259" key="8">
    <source>
        <dbReference type="PROSITE" id="PS50850"/>
    </source>
</evidence>
<dbReference type="CDD" id="cd17369">
    <property type="entry name" value="MFS_ShiA_like"/>
    <property type="match status" value="1"/>
</dbReference>
<dbReference type="InterPro" id="IPR011701">
    <property type="entry name" value="MFS"/>
</dbReference>
<evidence type="ECO:0000256" key="6">
    <source>
        <dbReference type="ARBA" id="ARBA00023136"/>
    </source>
</evidence>
<feature type="transmembrane region" description="Helical" evidence="7">
    <location>
        <begin position="400"/>
        <end position="422"/>
    </location>
</feature>
<feature type="transmembrane region" description="Helical" evidence="7">
    <location>
        <begin position="374"/>
        <end position="394"/>
    </location>
</feature>
<feature type="transmembrane region" description="Helical" evidence="7">
    <location>
        <begin position="310"/>
        <end position="329"/>
    </location>
</feature>
<keyword evidence="6 7" id="KW-0472">Membrane</keyword>
<feature type="domain" description="Major facilitator superfamily (MFS) profile" evidence="8">
    <location>
        <begin position="17"/>
        <end position="426"/>
    </location>
</feature>
<reference evidence="9 10" key="1">
    <citation type="submission" date="2020-11" db="EMBL/GenBank/DDBJ databases">
        <title>Pseudonocardia abyssalis sp. nov. and Pseudonocardia oceani sp. nov., description and phylogenomic analysis of two novel actinomycetes isolated from the deep Southern Ocean.</title>
        <authorList>
            <person name="Parra J."/>
        </authorList>
    </citation>
    <scope>NUCLEOTIDE SEQUENCE [LARGE SCALE GENOMIC DNA]</scope>
    <source>
        <strain evidence="9 10">KRD-168</strain>
    </source>
</reference>
<keyword evidence="10" id="KW-1185">Reference proteome</keyword>
<dbReference type="PANTHER" id="PTHR43045:SF1">
    <property type="entry name" value="SHIKIMATE TRANSPORTER"/>
    <property type="match status" value="1"/>
</dbReference>
<dbReference type="InterPro" id="IPR005829">
    <property type="entry name" value="Sugar_transporter_CS"/>
</dbReference>
<evidence type="ECO:0000256" key="7">
    <source>
        <dbReference type="SAM" id="Phobius"/>
    </source>
</evidence>
<dbReference type="RefSeq" id="WP_218601670.1">
    <property type="nucleotide sequence ID" value="NZ_JADQDJ010000029.1"/>
</dbReference>
<feature type="transmembrane region" description="Helical" evidence="7">
    <location>
        <begin position="89"/>
        <end position="108"/>
    </location>
</feature>
<dbReference type="PANTHER" id="PTHR43045">
    <property type="entry name" value="SHIKIMATE TRANSPORTER"/>
    <property type="match status" value="1"/>
</dbReference>
<dbReference type="Pfam" id="PF07690">
    <property type="entry name" value="MFS_1"/>
    <property type="match status" value="1"/>
</dbReference>
<evidence type="ECO:0000256" key="4">
    <source>
        <dbReference type="ARBA" id="ARBA00022692"/>
    </source>
</evidence>
<dbReference type="PROSITE" id="PS50850">
    <property type="entry name" value="MFS"/>
    <property type="match status" value="1"/>
</dbReference>
<feature type="transmembrane region" description="Helical" evidence="7">
    <location>
        <begin position="278"/>
        <end position="298"/>
    </location>
</feature>
<proteinExistence type="predicted"/>
<accession>A0ABS6UXU2</accession>
<comment type="subcellular location">
    <subcellularLocation>
        <location evidence="1">Cell membrane</location>
        <topology evidence="1">Multi-pass membrane protein</topology>
    </subcellularLocation>
</comment>
<protein>
    <submittedName>
        <fullName evidence="9">MHS family MFS transporter</fullName>
    </submittedName>
</protein>
<evidence type="ECO:0000256" key="3">
    <source>
        <dbReference type="ARBA" id="ARBA00022475"/>
    </source>
</evidence>
<keyword evidence="2" id="KW-0813">Transport</keyword>
<feature type="transmembrane region" description="Helical" evidence="7">
    <location>
        <begin position="29"/>
        <end position="48"/>
    </location>
</feature>
<gene>
    <name evidence="9" type="ORF">I4I81_20825</name>
</gene>
<feature type="transmembrane region" description="Helical" evidence="7">
    <location>
        <begin position="244"/>
        <end position="266"/>
    </location>
</feature>
<feature type="transmembrane region" description="Helical" evidence="7">
    <location>
        <begin position="162"/>
        <end position="182"/>
    </location>
</feature>
<comment type="caution">
    <text evidence="9">The sequence shown here is derived from an EMBL/GenBank/DDBJ whole genome shotgun (WGS) entry which is preliminary data.</text>
</comment>
<evidence type="ECO:0000256" key="5">
    <source>
        <dbReference type="ARBA" id="ARBA00022989"/>
    </source>
</evidence>
<evidence type="ECO:0000313" key="10">
    <source>
        <dbReference type="Proteomes" id="UP000694287"/>
    </source>
</evidence>
<dbReference type="PROSITE" id="PS00216">
    <property type="entry name" value="SUGAR_TRANSPORT_1"/>
    <property type="match status" value="1"/>
</dbReference>
<evidence type="ECO:0000256" key="2">
    <source>
        <dbReference type="ARBA" id="ARBA00022448"/>
    </source>
</evidence>
<feature type="transmembrane region" description="Helical" evidence="7">
    <location>
        <begin position="335"/>
        <end position="353"/>
    </location>
</feature>
<dbReference type="EMBL" id="JADQDK010000001">
    <property type="protein sequence ID" value="MBW0136693.1"/>
    <property type="molecule type" value="Genomic_DNA"/>
</dbReference>
<evidence type="ECO:0000256" key="1">
    <source>
        <dbReference type="ARBA" id="ARBA00004651"/>
    </source>
</evidence>
<organism evidence="9 10">
    <name type="scientific">Pseudonocardia abyssalis</name>
    <dbReference type="NCBI Taxonomy" id="2792008"/>
    <lineage>
        <taxon>Bacteria</taxon>
        <taxon>Bacillati</taxon>
        <taxon>Actinomycetota</taxon>
        <taxon>Actinomycetes</taxon>
        <taxon>Pseudonocardiales</taxon>
        <taxon>Pseudonocardiaceae</taxon>
        <taxon>Pseudonocardia</taxon>
    </lineage>
</organism>
<sequence>MGETVASTAGPAQLRRVALASAVGTTIEWYDYFIYSTAAALIFGSQFFSTLEPASATLAAFATLGVGFIARPVGGILWGHFGDRVGRKAMLVASLLLMGVATVGVGLLPTFAQIGVWAPVLLLVLRLLQGLSAGGEWGGAALMAVEHAPPGQKGRYGAYSQIGVPAGLILAQLVFVVVGALLTDAQFAAWGWRLPFLSSIVLVAVGLFIRLRIEESPVFTELRSGRERARLPMVEVLRERPRELLIASVSFIANTAIGYVFLAYLLSYGTSVLGLDRTLMLTVVIIGSVSWLVSIIVAARWSDRVGRRPVYLVGSVLLVVWPVPFFLLIDTGEPALMIVSVIVLTIGLGLSYGPQSALFAEMFEPRFRYSGASFSYAVGAVLGGGFAPVIAVALQSATGTSLSVAAYMIATAVVSLLAVLAIREPR</sequence>
<keyword evidence="4 7" id="KW-0812">Transmembrane</keyword>